<dbReference type="EMBL" id="JALBUT010000006">
    <property type="protein sequence ID" value="MDX8415753.1"/>
    <property type="molecule type" value="Genomic_DNA"/>
</dbReference>
<proteinExistence type="inferred from homology"/>
<dbReference type="RefSeq" id="WP_370397201.1">
    <property type="nucleotide sequence ID" value="NZ_JALBUT010000006.1"/>
</dbReference>
<gene>
    <name evidence="4" type="ORF">MOX91_06135</name>
</gene>
<organism evidence="4 5">
    <name type="scientific">Intestinicryptomonas porci</name>
    <dbReference type="NCBI Taxonomy" id="2926320"/>
    <lineage>
        <taxon>Bacteria</taxon>
        <taxon>Pseudomonadati</taxon>
        <taxon>Verrucomicrobiota</taxon>
        <taxon>Opitutia</taxon>
        <taxon>Opitutales</taxon>
        <taxon>Intestinicryptomonaceae</taxon>
        <taxon>Intestinicryptomonas</taxon>
    </lineage>
</organism>
<dbReference type="InterPro" id="IPR046433">
    <property type="entry name" value="ActCoA_hydro"/>
</dbReference>
<dbReference type="InterPro" id="IPR017821">
    <property type="entry name" value="Succinate_CoA_transferase"/>
</dbReference>
<evidence type="ECO:0000256" key="1">
    <source>
        <dbReference type="ARBA" id="ARBA00009632"/>
    </source>
</evidence>
<evidence type="ECO:0000313" key="4">
    <source>
        <dbReference type="EMBL" id="MDX8415753.1"/>
    </source>
</evidence>
<comment type="caution">
    <text evidence="4">The sequence shown here is derived from an EMBL/GenBank/DDBJ whole genome shotgun (WGS) entry which is preliminary data.</text>
</comment>
<dbReference type="Pfam" id="PF13336">
    <property type="entry name" value="AcetylCoA_hyd_C"/>
    <property type="match status" value="1"/>
</dbReference>
<evidence type="ECO:0000259" key="2">
    <source>
        <dbReference type="Pfam" id="PF02550"/>
    </source>
</evidence>
<accession>A0ABU4WJ00</accession>
<dbReference type="Gene3D" id="3.40.1080.20">
    <property type="entry name" value="Acetyl-CoA hydrolase/transferase C-terminal domain"/>
    <property type="match status" value="1"/>
</dbReference>
<dbReference type="InterPro" id="IPR026888">
    <property type="entry name" value="AcetylCoA_hyd_C"/>
</dbReference>
<evidence type="ECO:0000313" key="5">
    <source>
        <dbReference type="Proteomes" id="UP001275932"/>
    </source>
</evidence>
<dbReference type="PANTHER" id="PTHR43609:SF1">
    <property type="entry name" value="ACETYL-COA HYDROLASE"/>
    <property type="match status" value="1"/>
</dbReference>
<dbReference type="InterPro" id="IPR037171">
    <property type="entry name" value="NagB/RpiA_transferase-like"/>
</dbReference>
<dbReference type="Proteomes" id="UP001275932">
    <property type="component" value="Unassembled WGS sequence"/>
</dbReference>
<reference evidence="4 5" key="1">
    <citation type="submission" date="2022-03" db="EMBL/GenBank/DDBJ databases">
        <title>Novel taxa within the pig intestine.</title>
        <authorList>
            <person name="Wylensek D."/>
            <person name="Bishof K."/>
            <person name="Afrizal A."/>
            <person name="Clavel T."/>
        </authorList>
    </citation>
    <scope>NUCLEOTIDE SEQUENCE [LARGE SCALE GENOMIC DNA]</scope>
    <source>
        <strain evidence="4 5">CLA-KB-P66</strain>
    </source>
</reference>
<dbReference type="InterPro" id="IPR038460">
    <property type="entry name" value="AcetylCoA_hyd_C_sf"/>
</dbReference>
<sequence>MAYKTMTAEEAASLIKNGDNIAFSGFTPAGAAKAIPTAIAERAKSEHAAGREFKIKAITGASGGPSLDGVLAQADALEYRAPYQSNADMRKGINAGSINFTDMHLSMTPQYMNYGFLGKFDWAIVEAAEVSENGEILLTTSVGISPTGLKLADKIIIELNEYHSPKLRGMHDIYETANPPYRREIPIYTCSDRCGTETVKVDPSKIVGIVLTNRPDEVGGFKEADAITTKVGENVSNFLAAEMKAGRIPAEFLPIQSGVGNIANAVLGAMGSNPDIPQFSMFSEVLQDSVIDMLENGHMKFASATSLTVTSPKLKEIYDNIKFFHDKIVLRPQEISNNPELVRRLGIISINTAIEVDLFGNVNSSHIMGKNLMNGIGGSGDFTRSAYISIFTTPAVAKGGLISAFVPLVSHADHSEHSVNVVVSEYGVADLRCKTPMQRAELIINNCAAPEYRDLLRAYMASVAKGHTPQTLSKAYAMHEAFVKEGDMHKAVF</sequence>
<dbReference type="GO" id="GO:0016740">
    <property type="term" value="F:transferase activity"/>
    <property type="evidence" value="ECO:0007669"/>
    <property type="project" value="UniProtKB-KW"/>
</dbReference>
<dbReference type="SUPFAM" id="SSF100950">
    <property type="entry name" value="NagB/RpiA/CoA transferase-like"/>
    <property type="match status" value="2"/>
</dbReference>
<name>A0ABU4WJ00_9BACT</name>
<evidence type="ECO:0000259" key="3">
    <source>
        <dbReference type="Pfam" id="PF13336"/>
    </source>
</evidence>
<dbReference type="NCBIfam" id="TIGR03458">
    <property type="entry name" value="YgfH_subfam"/>
    <property type="match status" value="1"/>
</dbReference>
<dbReference type="PANTHER" id="PTHR43609">
    <property type="entry name" value="ACETYL-COA HYDROLASE"/>
    <property type="match status" value="1"/>
</dbReference>
<comment type="similarity">
    <text evidence="1">Belongs to the acetyl-CoA hydrolase/transferase family.</text>
</comment>
<keyword evidence="4" id="KW-0808">Transferase</keyword>
<feature type="domain" description="Acetyl-CoA hydrolase/transferase C-terminal" evidence="3">
    <location>
        <begin position="315"/>
        <end position="459"/>
    </location>
</feature>
<dbReference type="Pfam" id="PF02550">
    <property type="entry name" value="AcetylCoA_hydro"/>
    <property type="match status" value="1"/>
</dbReference>
<dbReference type="Gene3D" id="3.40.1080.10">
    <property type="entry name" value="Glutaconate Coenzyme A-transferase"/>
    <property type="match status" value="1"/>
</dbReference>
<feature type="domain" description="Acetyl-CoA hydrolase/transferase N-terminal" evidence="2">
    <location>
        <begin position="4"/>
        <end position="210"/>
    </location>
</feature>
<dbReference type="Gene3D" id="3.30.750.70">
    <property type="entry name" value="4-hydroxybutyrate coenzyme like domains"/>
    <property type="match status" value="1"/>
</dbReference>
<dbReference type="InterPro" id="IPR003702">
    <property type="entry name" value="ActCoA_hydro_N"/>
</dbReference>
<protein>
    <submittedName>
        <fullName evidence="4">Succinate CoA transferase</fullName>
    </submittedName>
</protein>
<keyword evidence="5" id="KW-1185">Reference proteome</keyword>